<dbReference type="InterPro" id="IPR035919">
    <property type="entry name" value="EAL_sf"/>
</dbReference>
<dbReference type="SUPFAM" id="SSF141868">
    <property type="entry name" value="EAL domain-like"/>
    <property type="match status" value="1"/>
</dbReference>
<name>T0ZWR0_9ZZZZ</name>
<dbReference type="PANTHER" id="PTHR33121">
    <property type="entry name" value="CYCLIC DI-GMP PHOSPHODIESTERASE PDEF"/>
    <property type="match status" value="1"/>
</dbReference>
<dbReference type="InterPro" id="IPR050706">
    <property type="entry name" value="Cyclic-di-GMP_PDE-like"/>
</dbReference>
<proteinExistence type="predicted"/>
<sequence>EIAKASKLATVAEGVETQAQLERVQALGVDFIQGYFFARPMDPDEALFLAKEDCALKVT</sequence>
<reference evidence="2" key="1">
    <citation type="submission" date="2013-08" db="EMBL/GenBank/DDBJ databases">
        <authorList>
            <person name="Mendez C."/>
            <person name="Richter M."/>
            <person name="Ferrer M."/>
            <person name="Sanchez J."/>
        </authorList>
    </citation>
    <scope>NUCLEOTIDE SEQUENCE</scope>
</reference>
<gene>
    <name evidence="2" type="ORF">B1A_18711</name>
</gene>
<dbReference type="GO" id="GO:0071111">
    <property type="term" value="F:cyclic-guanylate-specific phosphodiesterase activity"/>
    <property type="evidence" value="ECO:0007669"/>
    <property type="project" value="InterPro"/>
</dbReference>
<accession>T0ZWR0</accession>
<dbReference type="Pfam" id="PF00563">
    <property type="entry name" value="EAL"/>
    <property type="match status" value="1"/>
</dbReference>
<dbReference type="PANTHER" id="PTHR33121:SF70">
    <property type="entry name" value="SIGNALING PROTEIN YKOW"/>
    <property type="match status" value="1"/>
</dbReference>
<dbReference type="PROSITE" id="PS50883">
    <property type="entry name" value="EAL"/>
    <property type="match status" value="1"/>
</dbReference>
<evidence type="ECO:0000313" key="2">
    <source>
        <dbReference type="EMBL" id="EQD34400.1"/>
    </source>
</evidence>
<dbReference type="EMBL" id="AUZX01013810">
    <property type="protein sequence ID" value="EQD34400.1"/>
    <property type="molecule type" value="Genomic_DNA"/>
</dbReference>
<dbReference type="Gene3D" id="3.20.20.450">
    <property type="entry name" value="EAL domain"/>
    <property type="match status" value="1"/>
</dbReference>
<dbReference type="InterPro" id="IPR001633">
    <property type="entry name" value="EAL_dom"/>
</dbReference>
<reference evidence="2" key="2">
    <citation type="journal article" date="2014" name="ISME J.">
        <title>Microbial stratification in low pH oxic and suboxic macroscopic growths along an acid mine drainage.</title>
        <authorList>
            <person name="Mendez-Garcia C."/>
            <person name="Mesa V."/>
            <person name="Sprenger R.R."/>
            <person name="Richter M."/>
            <person name="Diez M.S."/>
            <person name="Solano J."/>
            <person name="Bargiela R."/>
            <person name="Golyshina O.V."/>
            <person name="Manteca A."/>
            <person name="Ramos J.L."/>
            <person name="Gallego J.R."/>
            <person name="Llorente I."/>
            <person name="Martins Dos Santos V.A."/>
            <person name="Jensen O.N."/>
            <person name="Pelaez A.I."/>
            <person name="Sanchez J."/>
            <person name="Ferrer M."/>
        </authorList>
    </citation>
    <scope>NUCLEOTIDE SEQUENCE</scope>
</reference>
<comment type="caution">
    <text evidence="2">The sequence shown here is derived from an EMBL/GenBank/DDBJ whole genome shotgun (WGS) entry which is preliminary data.</text>
</comment>
<protein>
    <submittedName>
        <fullName evidence="2">Diguanylate phosphodiesterase, predicted domain protein</fullName>
    </submittedName>
</protein>
<feature type="domain" description="EAL" evidence="1">
    <location>
        <begin position="1"/>
        <end position="54"/>
    </location>
</feature>
<dbReference type="AlphaFoldDB" id="T0ZWR0"/>
<feature type="non-terminal residue" evidence="2">
    <location>
        <position position="1"/>
    </location>
</feature>
<organism evidence="2">
    <name type="scientific">mine drainage metagenome</name>
    <dbReference type="NCBI Taxonomy" id="410659"/>
    <lineage>
        <taxon>unclassified sequences</taxon>
        <taxon>metagenomes</taxon>
        <taxon>ecological metagenomes</taxon>
    </lineage>
</organism>
<evidence type="ECO:0000259" key="1">
    <source>
        <dbReference type="PROSITE" id="PS50883"/>
    </source>
</evidence>